<organism evidence="1 2">
    <name type="scientific">Stylosanthes scabra</name>
    <dbReference type="NCBI Taxonomy" id="79078"/>
    <lineage>
        <taxon>Eukaryota</taxon>
        <taxon>Viridiplantae</taxon>
        <taxon>Streptophyta</taxon>
        <taxon>Embryophyta</taxon>
        <taxon>Tracheophyta</taxon>
        <taxon>Spermatophyta</taxon>
        <taxon>Magnoliopsida</taxon>
        <taxon>eudicotyledons</taxon>
        <taxon>Gunneridae</taxon>
        <taxon>Pentapetalae</taxon>
        <taxon>rosids</taxon>
        <taxon>fabids</taxon>
        <taxon>Fabales</taxon>
        <taxon>Fabaceae</taxon>
        <taxon>Papilionoideae</taxon>
        <taxon>50 kb inversion clade</taxon>
        <taxon>dalbergioids sensu lato</taxon>
        <taxon>Dalbergieae</taxon>
        <taxon>Pterocarpus clade</taxon>
        <taxon>Stylosanthes</taxon>
    </lineage>
</organism>
<evidence type="ECO:0000313" key="1">
    <source>
        <dbReference type="EMBL" id="MED6176427.1"/>
    </source>
</evidence>
<keyword evidence="2" id="KW-1185">Reference proteome</keyword>
<protein>
    <submittedName>
        <fullName evidence="1">Uncharacterized protein</fullName>
    </submittedName>
</protein>
<name>A0ABU6VTX3_9FABA</name>
<proteinExistence type="predicted"/>
<gene>
    <name evidence="1" type="ORF">PIB30_088142</name>
</gene>
<evidence type="ECO:0000313" key="2">
    <source>
        <dbReference type="Proteomes" id="UP001341840"/>
    </source>
</evidence>
<sequence>MEEPRPEFLLTSPPSVVHHRGLHRCHRKQPLPLLFGFRPLPPLHVAAGVAAA</sequence>
<reference evidence="1 2" key="1">
    <citation type="journal article" date="2023" name="Plants (Basel)">
        <title>Bridging the Gap: Combining Genomics and Transcriptomics Approaches to Understand Stylosanthes scabra, an Orphan Legume from the Brazilian Caatinga.</title>
        <authorList>
            <person name="Ferreira-Neto J.R.C."/>
            <person name="da Silva M.D."/>
            <person name="Binneck E."/>
            <person name="de Melo N.F."/>
            <person name="da Silva R.H."/>
            <person name="de Melo A.L.T.M."/>
            <person name="Pandolfi V."/>
            <person name="Bustamante F.O."/>
            <person name="Brasileiro-Vidal A.C."/>
            <person name="Benko-Iseppon A.M."/>
        </authorList>
    </citation>
    <scope>NUCLEOTIDE SEQUENCE [LARGE SCALE GENOMIC DNA]</scope>
    <source>
        <tissue evidence="1">Leaves</tissue>
    </source>
</reference>
<comment type="caution">
    <text evidence="1">The sequence shown here is derived from an EMBL/GenBank/DDBJ whole genome shotgun (WGS) entry which is preliminary data.</text>
</comment>
<accession>A0ABU6VTX3</accession>
<dbReference type="Proteomes" id="UP001341840">
    <property type="component" value="Unassembled WGS sequence"/>
</dbReference>
<dbReference type="EMBL" id="JASCZI010152620">
    <property type="protein sequence ID" value="MED6176427.1"/>
    <property type="molecule type" value="Genomic_DNA"/>
</dbReference>